<organism evidence="1 2">
    <name type="scientific">Pistacia atlantica</name>
    <dbReference type="NCBI Taxonomy" id="434234"/>
    <lineage>
        <taxon>Eukaryota</taxon>
        <taxon>Viridiplantae</taxon>
        <taxon>Streptophyta</taxon>
        <taxon>Embryophyta</taxon>
        <taxon>Tracheophyta</taxon>
        <taxon>Spermatophyta</taxon>
        <taxon>Magnoliopsida</taxon>
        <taxon>eudicotyledons</taxon>
        <taxon>Gunneridae</taxon>
        <taxon>Pentapetalae</taxon>
        <taxon>rosids</taxon>
        <taxon>malvids</taxon>
        <taxon>Sapindales</taxon>
        <taxon>Anacardiaceae</taxon>
        <taxon>Pistacia</taxon>
    </lineage>
</organism>
<reference evidence="2" key="1">
    <citation type="journal article" date="2023" name="G3 (Bethesda)">
        <title>Genome assembly and association tests identify interacting loci associated with vigor, precocity, and sex in interspecific pistachio rootstocks.</title>
        <authorList>
            <person name="Palmer W."/>
            <person name="Jacygrad E."/>
            <person name="Sagayaradj S."/>
            <person name="Cavanaugh K."/>
            <person name="Han R."/>
            <person name="Bertier L."/>
            <person name="Beede B."/>
            <person name="Kafkas S."/>
            <person name="Golino D."/>
            <person name="Preece J."/>
            <person name="Michelmore R."/>
        </authorList>
    </citation>
    <scope>NUCLEOTIDE SEQUENCE [LARGE SCALE GENOMIC DNA]</scope>
</reference>
<evidence type="ECO:0000313" key="1">
    <source>
        <dbReference type="EMBL" id="KAJ0092384.1"/>
    </source>
</evidence>
<dbReference type="Proteomes" id="UP001164250">
    <property type="component" value="Chromosome 7"/>
</dbReference>
<evidence type="ECO:0000313" key="2">
    <source>
        <dbReference type="Proteomes" id="UP001164250"/>
    </source>
</evidence>
<proteinExistence type="predicted"/>
<accession>A0ACC1B0F2</accession>
<comment type="caution">
    <text evidence="1">The sequence shown here is derived from an EMBL/GenBank/DDBJ whole genome shotgun (WGS) entry which is preliminary data.</text>
</comment>
<name>A0ACC1B0F2_9ROSI</name>
<gene>
    <name evidence="1" type="ORF">Patl1_25388</name>
</gene>
<sequence length="66" mass="6989">MLVVDGEFNVKATNSVMCCNGEMQSGKVETTNVGGRAGGGFEEDGERKMMMDLGGLIDAKNCLDRA</sequence>
<protein>
    <submittedName>
        <fullName evidence="1">Uncharacterized protein</fullName>
    </submittedName>
</protein>
<keyword evidence="2" id="KW-1185">Reference proteome</keyword>
<dbReference type="EMBL" id="CM047903">
    <property type="protein sequence ID" value="KAJ0092384.1"/>
    <property type="molecule type" value="Genomic_DNA"/>
</dbReference>